<reference evidence="12 13" key="2">
    <citation type="journal article" date="2008" name="Nature">
        <title>The Phaeodactylum genome reveals the evolutionary history of diatom genomes.</title>
        <authorList>
            <person name="Bowler C."/>
            <person name="Allen A.E."/>
            <person name="Badger J.H."/>
            <person name="Grimwood J."/>
            <person name="Jabbari K."/>
            <person name="Kuo A."/>
            <person name="Maheswari U."/>
            <person name="Martens C."/>
            <person name="Maumus F."/>
            <person name="Otillar R.P."/>
            <person name="Rayko E."/>
            <person name="Salamov A."/>
            <person name="Vandepoele K."/>
            <person name="Beszteri B."/>
            <person name="Gruber A."/>
            <person name="Heijde M."/>
            <person name="Katinka M."/>
            <person name="Mock T."/>
            <person name="Valentin K."/>
            <person name="Verret F."/>
            <person name="Berges J.A."/>
            <person name="Brownlee C."/>
            <person name="Cadoret J.P."/>
            <person name="Chiovitti A."/>
            <person name="Choi C.J."/>
            <person name="Coesel S."/>
            <person name="De Martino A."/>
            <person name="Detter J.C."/>
            <person name="Durkin C."/>
            <person name="Falciatore A."/>
            <person name="Fournet J."/>
            <person name="Haruta M."/>
            <person name="Huysman M.J."/>
            <person name="Jenkins B.D."/>
            <person name="Jiroutova K."/>
            <person name="Jorgensen R.E."/>
            <person name="Joubert Y."/>
            <person name="Kaplan A."/>
            <person name="Kroger N."/>
            <person name="Kroth P.G."/>
            <person name="La Roche J."/>
            <person name="Lindquist E."/>
            <person name="Lommer M."/>
            <person name="Martin-Jezequel V."/>
            <person name="Lopez P.J."/>
            <person name="Lucas S."/>
            <person name="Mangogna M."/>
            <person name="McGinnis K."/>
            <person name="Medlin L.K."/>
            <person name="Montsant A."/>
            <person name="Oudot-Le Secq M.P."/>
            <person name="Napoli C."/>
            <person name="Obornik M."/>
            <person name="Parker M.S."/>
            <person name="Petit J.L."/>
            <person name="Porcel B.M."/>
            <person name="Poulsen N."/>
            <person name="Robison M."/>
            <person name="Rychlewski L."/>
            <person name="Rynearson T.A."/>
            <person name="Schmutz J."/>
            <person name="Shapiro H."/>
            <person name="Siaut M."/>
            <person name="Stanley M."/>
            <person name="Sussman M.R."/>
            <person name="Taylor A.R."/>
            <person name="Vardi A."/>
            <person name="von Dassow P."/>
            <person name="Vyverman W."/>
            <person name="Willis A."/>
            <person name="Wyrwicz L.S."/>
            <person name="Rokhsar D.S."/>
            <person name="Weissenbach J."/>
            <person name="Armbrust E.V."/>
            <person name="Green B.R."/>
            <person name="Van de Peer Y."/>
            <person name="Grigoriev I.V."/>
        </authorList>
    </citation>
    <scope>NUCLEOTIDE SEQUENCE [LARGE SCALE GENOMIC DNA]</scope>
    <source>
        <strain evidence="12 13">CCMP1335</strain>
    </source>
</reference>
<sequence>MSLRPSTAPPIQDMPPPGGYKKLDFGRYLPDRGPKGWQLWAGATTLILYGYYQVGKTNQAKIQQKMQERKVRYALAPLMQAEADREYMERELVGLRKEAEVMKGV</sequence>
<evidence type="ECO:0000313" key="12">
    <source>
        <dbReference type="EMBL" id="EED86766.1"/>
    </source>
</evidence>
<keyword evidence="8 11" id="KW-1133">Transmembrane helix</keyword>
<evidence type="ECO:0000256" key="1">
    <source>
        <dbReference type="ARBA" id="ARBA00004298"/>
    </source>
</evidence>
<evidence type="ECO:0000256" key="11">
    <source>
        <dbReference type="RuleBase" id="RU368034"/>
    </source>
</evidence>
<dbReference type="GeneID" id="7449920"/>
<dbReference type="Proteomes" id="UP000001449">
    <property type="component" value="Unassembled WGS sequence"/>
</dbReference>
<feature type="non-terminal residue" evidence="12">
    <location>
        <position position="105"/>
    </location>
</feature>
<dbReference type="InParanoid" id="B8LD94"/>
<dbReference type="KEGG" id="tps:THAPSDRAFT_38261"/>
<dbReference type="eggNOG" id="KOG3300">
    <property type="taxonomic scope" value="Eukaryota"/>
</dbReference>
<gene>
    <name evidence="12" type="ORF">THAPSDRAFT_38261</name>
</gene>
<keyword evidence="5 11" id="KW-0812">Transmembrane</keyword>
<comment type="function">
    <text evidence="11">Complex I functions in the transfer of electrons from NADH to the respiratory chain. Accessory subunit of the mitochondrial membrane respiratory chain NADH dehydrogenase (Complex I), that is believed not to be involved in catalysis.</text>
</comment>
<keyword evidence="7 11" id="KW-0249">Electron transport</keyword>
<evidence type="ECO:0000256" key="3">
    <source>
        <dbReference type="ARBA" id="ARBA00022448"/>
    </source>
</evidence>
<dbReference type="InterPro" id="IPR009346">
    <property type="entry name" value="GRIM-19"/>
</dbReference>
<evidence type="ECO:0000256" key="2">
    <source>
        <dbReference type="ARBA" id="ARBA00007312"/>
    </source>
</evidence>
<dbReference type="HOGENOM" id="CLU_119720_3_0_1"/>
<evidence type="ECO:0000256" key="8">
    <source>
        <dbReference type="ARBA" id="ARBA00022989"/>
    </source>
</evidence>
<dbReference type="EMBL" id="DS999419">
    <property type="protein sequence ID" value="EED86766.1"/>
    <property type="molecule type" value="Genomic_DNA"/>
</dbReference>
<dbReference type="Pfam" id="PF06212">
    <property type="entry name" value="GRIM-19"/>
    <property type="match status" value="1"/>
</dbReference>
<feature type="transmembrane region" description="Helical" evidence="11">
    <location>
        <begin position="37"/>
        <end position="54"/>
    </location>
</feature>
<evidence type="ECO:0000256" key="5">
    <source>
        <dbReference type="ARBA" id="ARBA00022692"/>
    </source>
</evidence>
<accession>B8LD94</accession>
<keyword evidence="9 11" id="KW-0496">Mitochondrion</keyword>
<keyword evidence="6 11" id="KW-0999">Mitochondrion inner membrane</keyword>
<organism evidence="12 13">
    <name type="scientific">Thalassiosira pseudonana</name>
    <name type="common">Marine diatom</name>
    <name type="synonym">Cyclotella nana</name>
    <dbReference type="NCBI Taxonomy" id="35128"/>
    <lineage>
        <taxon>Eukaryota</taxon>
        <taxon>Sar</taxon>
        <taxon>Stramenopiles</taxon>
        <taxon>Ochrophyta</taxon>
        <taxon>Bacillariophyta</taxon>
        <taxon>Coscinodiscophyceae</taxon>
        <taxon>Thalassiosirophycidae</taxon>
        <taxon>Thalassiosirales</taxon>
        <taxon>Thalassiosiraceae</taxon>
        <taxon>Thalassiosira</taxon>
    </lineage>
</organism>
<keyword evidence="3 11" id="KW-0813">Transport</keyword>
<dbReference type="RefSeq" id="XP_002297038.1">
    <property type="nucleotide sequence ID" value="XM_002297002.1"/>
</dbReference>
<comment type="similarity">
    <text evidence="2 11">Belongs to the complex I NDUFA13 subunit family.</text>
</comment>
<evidence type="ECO:0000256" key="4">
    <source>
        <dbReference type="ARBA" id="ARBA00022660"/>
    </source>
</evidence>
<dbReference type="PANTHER" id="PTHR12966:SF0">
    <property type="entry name" value="NADH DEHYDROGENASE [UBIQUINONE] 1 ALPHA SUBCOMPLEX SUBUNIT 13"/>
    <property type="match status" value="1"/>
</dbReference>
<evidence type="ECO:0000256" key="9">
    <source>
        <dbReference type="ARBA" id="ARBA00023128"/>
    </source>
</evidence>
<name>B8LD94_THAPS</name>
<dbReference type="PANTHER" id="PTHR12966">
    <property type="entry name" value="NADH DEHYDROGENASE UBIQUINONE 1 ALPHA SUBCOMPLEX SUBUNIT 13"/>
    <property type="match status" value="1"/>
</dbReference>
<dbReference type="AlphaFoldDB" id="B8LD94"/>
<evidence type="ECO:0000256" key="10">
    <source>
        <dbReference type="ARBA" id="ARBA00023136"/>
    </source>
</evidence>
<dbReference type="STRING" id="35128.B8LD94"/>
<reference evidence="12 13" key="1">
    <citation type="journal article" date="2004" name="Science">
        <title>The genome of the diatom Thalassiosira pseudonana: ecology, evolution, and metabolism.</title>
        <authorList>
            <person name="Armbrust E.V."/>
            <person name="Berges J.A."/>
            <person name="Bowler C."/>
            <person name="Green B.R."/>
            <person name="Martinez D."/>
            <person name="Putnam N.H."/>
            <person name="Zhou S."/>
            <person name="Allen A.E."/>
            <person name="Apt K.E."/>
            <person name="Bechner M."/>
            <person name="Brzezinski M.A."/>
            <person name="Chaal B.K."/>
            <person name="Chiovitti A."/>
            <person name="Davis A.K."/>
            <person name="Demarest M.S."/>
            <person name="Detter J.C."/>
            <person name="Glavina T."/>
            <person name="Goodstein D."/>
            <person name="Hadi M.Z."/>
            <person name="Hellsten U."/>
            <person name="Hildebrand M."/>
            <person name="Jenkins B.D."/>
            <person name="Jurka J."/>
            <person name="Kapitonov V.V."/>
            <person name="Kroger N."/>
            <person name="Lau W.W."/>
            <person name="Lane T.W."/>
            <person name="Larimer F.W."/>
            <person name="Lippmeier J.C."/>
            <person name="Lucas S."/>
            <person name="Medina M."/>
            <person name="Montsant A."/>
            <person name="Obornik M."/>
            <person name="Parker M.S."/>
            <person name="Palenik B."/>
            <person name="Pazour G.J."/>
            <person name="Richardson P.M."/>
            <person name="Rynearson T.A."/>
            <person name="Saito M.A."/>
            <person name="Schwartz D.C."/>
            <person name="Thamatrakoln K."/>
            <person name="Valentin K."/>
            <person name="Vardi A."/>
            <person name="Wilkerson F.P."/>
            <person name="Rokhsar D.S."/>
        </authorList>
    </citation>
    <scope>NUCLEOTIDE SEQUENCE [LARGE SCALE GENOMIC DNA]</scope>
    <source>
        <strain evidence="12 13">CCMP1335</strain>
    </source>
</reference>
<evidence type="ECO:0000256" key="6">
    <source>
        <dbReference type="ARBA" id="ARBA00022792"/>
    </source>
</evidence>
<keyword evidence="10 11" id="KW-0472">Membrane</keyword>
<keyword evidence="4 11" id="KW-0679">Respiratory chain</keyword>
<evidence type="ECO:0000313" key="13">
    <source>
        <dbReference type="Proteomes" id="UP000001449"/>
    </source>
</evidence>
<protein>
    <recommendedName>
        <fullName evidence="11">NADH dehydrogenase [ubiquinone] 1 alpha subcomplex subunit 13</fullName>
    </recommendedName>
</protein>
<keyword evidence="13" id="KW-1185">Reference proteome</keyword>
<dbReference type="OMA" id="LLFGHWG"/>
<comment type="subcellular location">
    <subcellularLocation>
        <location evidence="1 11">Mitochondrion inner membrane</location>
        <topology evidence="1 11">Single-pass membrane protein</topology>
        <orientation evidence="1 11">Matrix side</orientation>
    </subcellularLocation>
</comment>
<proteinExistence type="inferred from homology"/>
<evidence type="ECO:0000256" key="7">
    <source>
        <dbReference type="ARBA" id="ARBA00022982"/>
    </source>
</evidence>
<dbReference type="PaxDb" id="35128-Thaps38261"/>
<dbReference type="GO" id="GO:0005743">
    <property type="term" value="C:mitochondrial inner membrane"/>
    <property type="evidence" value="ECO:0007669"/>
    <property type="project" value="UniProtKB-SubCell"/>
</dbReference>
<dbReference type="GO" id="GO:0045271">
    <property type="term" value="C:respiratory chain complex I"/>
    <property type="evidence" value="ECO:0000318"/>
    <property type="project" value="GO_Central"/>
</dbReference>